<dbReference type="InterPro" id="IPR010298">
    <property type="entry name" value="YacP-like"/>
</dbReference>
<dbReference type="EMBL" id="RYZH01000028">
    <property type="protein sequence ID" value="RUL86940.1"/>
    <property type="molecule type" value="Genomic_DNA"/>
</dbReference>
<organism evidence="1 2">
    <name type="scientific">Tautonia sociabilis</name>
    <dbReference type="NCBI Taxonomy" id="2080755"/>
    <lineage>
        <taxon>Bacteria</taxon>
        <taxon>Pseudomonadati</taxon>
        <taxon>Planctomycetota</taxon>
        <taxon>Planctomycetia</taxon>
        <taxon>Isosphaerales</taxon>
        <taxon>Isosphaeraceae</taxon>
        <taxon>Tautonia</taxon>
    </lineage>
</organism>
<gene>
    <name evidence="1" type="ORF">TsocGM_14970</name>
</gene>
<dbReference type="AlphaFoldDB" id="A0A432MI93"/>
<dbReference type="RefSeq" id="WP_126726275.1">
    <property type="nucleotide sequence ID" value="NZ_RYZH01000028.1"/>
</dbReference>
<evidence type="ECO:0000313" key="2">
    <source>
        <dbReference type="Proteomes" id="UP000280296"/>
    </source>
</evidence>
<reference evidence="1 2" key="2">
    <citation type="submission" date="2019-01" db="EMBL/GenBank/DDBJ databases">
        <title>Tautonia sociabilis, a novel thermotolerant planctomycete of Isosphaeraceae family, isolated from a 4000 m deep subterranean habitat.</title>
        <authorList>
            <person name="Kovaleva O.L."/>
            <person name="Elcheninov A.G."/>
            <person name="Van Heerden E."/>
            <person name="Toshchakov S.V."/>
            <person name="Novikov A."/>
            <person name="Bonch-Osmolovskaya E.A."/>
            <person name="Kublanov I.V."/>
        </authorList>
    </citation>
    <scope>NUCLEOTIDE SEQUENCE [LARGE SCALE GENOMIC DNA]</scope>
    <source>
        <strain evidence="1 2">GM2012</strain>
    </source>
</reference>
<keyword evidence="2" id="KW-1185">Reference proteome</keyword>
<dbReference type="OrthoDB" id="3404294at2"/>
<sequence>MGEEPGGPRLIVDAMNVIGSRPDGWWRDREGAKARLAARLGRLALEEDGLISVVYDGKPIAGLPEGRSGPIEVVYADRPGPNAADDRIVELVADRPEGVVVVTSDRTLVRRVAELGAESRGASWLWSRLDRLDRAGSEDQGEGKATG</sequence>
<name>A0A432MI93_9BACT</name>
<comment type="caution">
    <text evidence="1">The sequence shown here is derived from an EMBL/GenBank/DDBJ whole genome shotgun (WGS) entry which is preliminary data.</text>
</comment>
<protein>
    <submittedName>
        <fullName evidence="1">RNA-binding protein</fullName>
    </submittedName>
</protein>
<reference evidence="1 2" key="1">
    <citation type="submission" date="2018-12" db="EMBL/GenBank/DDBJ databases">
        <authorList>
            <person name="Toschakov S.V."/>
        </authorList>
    </citation>
    <scope>NUCLEOTIDE SEQUENCE [LARGE SCALE GENOMIC DNA]</scope>
    <source>
        <strain evidence="1 2">GM2012</strain>
    </source>
</reference>
<evidence type="ECO:0000313" key="1">
    <source>
        <dbReference type="EMBL" id="RUL86940.1"/>
    </source>
</evidence>
<dbReference type="Pfam" id="PF05991">
    <property type="entry name" value="NYN_YacP"/>
    <property type="match status" value="1"/>
</dbReference>
<dbReference type="Proteomes" id="UP000280296">
    <property type="component" value="Unassembled WGS sequence"/>
</dbReference>
<proteinExistence type="predicted"/>
<accession>A0A432MI93</accession>